<dbReference type="STRING" id="1965070.A0A3S3S4B0"/>
<dbReference type="InterPro" id="IPR017981">
    <property type="entry name" value="GPCR_2-like_7TM"/>
</dbReference>
<gene>
    <name evidence="8" type="ORF">B4U79_02690</name>
</gene>
<keyword evidence="4 5" id="KW-0472">Membrane</keyword>
<feature type="domain" description="G-protein coupled receptors family 2 profile 2" evidence="7">
    <location>
        <begin position="453"/>
        <end position="711"/>
    </location>
</feature>
<keyword evidence="2 5" id="KW-0812">Transmembrane</keyword>
<feature type="transmembrane region" description="Helical" evidence="5">
    <location>
        <begin position="615"/>
        <end position="642"/>
    </location>
</feature>
<dbReference type="GO" id="GO:0004930">
    <property type="term" value="F:G protein-coupled receptor activity"/>
    <property type="evidence" value="ECO:0007669"/>
    <property type="project" value="InterPro"/>
</dbReference>
<dbReference type="InterPro" id="IPR000832">
    <property type="entry name" value="GPCR_2_secretin-like"/>
</dbReference>
<protein>
    <submittedName>
        <fullName evidence="8">G-protein coupled receptor Mth2-like protein</fullName>
    </submittedName>
</protein>
<feature type="transmembrane region" description="Helical" evidence="5">
    <location>
        <begin position="489"/>
        <end position="508"/>
    </location>
</feature>
<reference evidence="8 9" key="1">
    <citation type="journal article" date="2018" name="Gigascience">
        <title>Genomes of trombidid mites reveal novel predicted allergens and laterally-transferred genes associated with secondary metabolism.</title>
        <authorList>
            <person name="Dong X."/>
            <person name="Chaisiri K."/>
            <person name="Xia D."/>
            <person name="Armstrong S.D."/>
            <person name="Fang Y."/>
            <person name="Donnelly M.J."/>
            <person name="Kadowaki T."/>
            <person name="McGarry J.W."/>
            <person name="Darby A.C."/>
            <person name="Makepeace B.L."/>
        </authorList>
    </citation>
    <scope>NUCLEOTIDE SEQUENCE [LARGE SCALE GENOMIC DNA]</scope>
    <source>
        <strain evidence="8">UoL-WK</strain>
    </source>
</reference>
<comment type="caution">
    <text evidence="8">The sequence shown here is derived from an EMBL/GenBank/DDBJ whole genome shotgun (WGS) entry which is preliminary data.</text>
</comment>
<keyword evidence="8" id="KW-0675">Receptor</keyword>
<dbReference type="CDD" id="cd15039">
    <property type="entry name" value="7tmB3_Methuselah-like"/>
    <property type="match status" value="1"/>
</dbReference>
<dbReference type="EMBL" id="NCKU01002726">
    <property type="protein sequence ID" value="RWS08920.1"/>
    <property type="molecule type" value="Genomic_DNA"/>
</dbReference>
<dbReference type="AlphaFoldDB" id="A0A3S3S4B0"/>
<feature type="transmembrane region" description="Helical" evidence="5">
    <location>
        <begin position="662"/>
        <end position="681"/>
    </location>
</feature>
<evidence type="ECO:0000256" key="5">
    <source>
        <dbReference type="SAM" id="Phobius"/>
    </source>
</evidence>
<keyword evidence="9" id="KW-1185">Reference proteome</keyword>
<accession>A0A3S3S4B0</accession>
<feature type="transmembrane region" description="Helical" evidence="5">
    <location>
        <begin position="687"/>
        <end position="709"/>
    </location>
</feature>
<proteinExistence type="predicted"/>
<dbReference type="PANTHER" id="PTHR45902">
    <property type="entry name" value="LATROPHILIN RECEPTOR-LIKE PROTEIN A"/>
    <property type="match status" value="1"/>
</dbReference>
<comment type="subcellular location">
    <subcellularLocation>
        <location evidence="1">Membrane</location>
        <topology evidence="1">Multi-pass membrane protein</topology>
    </subcellularLocation>
</comment>
<feature type="transmembrane region" description="Helical" evidence="5">
    <location>
        <begin position="520"/>
        <end position="544"/>
    </location>
</feature>
<dbReference type="Proteomes" id="UP000285301">
    <property type="component" value="Unassembled WGS sequence"/>
</dbReference>
<feature type="transmembrane region" description="Helical" evidence="5">
    <location>
        <begin position="565"/>
        <end position="586"/>
    </location>
</feature>
<dbReference type="Gene3D" id="1.20.1070.10">
    <property type="entry name" value="Rhodopsin 7-helix transmembrane proteins"/>
    <property type="match status" value="1"/>
</dbReference>
<dbReference type="PANTHER" id="PTHR45902:SF5">
    <property type="entry name" value="G-PROTEIN COUPLED RECEPTORS FAMILY 2 PROFILE 2 DOMAIN-CONTAINING PROTEIN"/>
    <property type="match status" value="1"/>
</dbReference>
<evidence type="ECO:0000313" key="9">
    <source>
        <dbReference type="Proteomes" id="UP000285301"/>
    </source>
</evidence>
<name>A0A3S3S4B0_9ACAR</name>
<dbReference type="PROSITE" id="PS50261">
    <property type="entry name" value="G_PROTEIN_RECEP_F2_4"/>
    <property type="match status" value="1"/>
</dbReference>
<dbReference type="Pfam" id="PF00002">
    <property type="entry name" value="7tm_2"/>
    <property type="match status" value="1"/>
</dbReference>
<organism evidence="8 9">
    <name type="scientific">Dinothrombium tinctorium</name>
    <dbReference type="NCBI Taxonomy" id="1965070"/>
    <lineage>
        <taxon>Eukaryota</taxon>
        <taxon>Metazoa</taxon>
        <taxon>Ecdysozoa</taxon>
        <taxon>Arthropoda</taxon>
        <taxon>Chelicerata</taxon>
        <taxon>Arachnida</taxon>
        <taxon>Acari</taxon>
        <taxon>Acariformes</taxon>
        <taxon>Trombidiformes</taxon>
        <taxon>Prostigmata</taxon>
        <taxon>Anystina</taxon>
        <taxon>Parasitengona</taxon>
        <taxon>Trombidioidea</taxon>
        <taxon>Trombidiidae</taxon>
        <taxon>Dinothrombium</taxon>
    </lineage>
</organism>
<evidence type="ECO:0000256" key="1">
    <source>
        <dbReference type="ARBA" id="ARBA00004141"/>
    </source>
</evidence>
<evidence type="ECO:0000259" key="7">
    <source>
        <dbReference type="PROSITE" id="PS50261"/>
    </source>
</evidence>
<dbReference type="SUPFAM" id="SSF81321">
    <property type="entry name" value="Family A G protein-coupled receptor-like"/>
    <property type="match status" value="1"/>
</dbReference>
<dbReference type="InterPro" id="IPR053231">
    <property type="entry name" value="GPCR_LN-TM7"/>
</dbReference>
<keyword evidence="6" id="KW-0732">Signal</keyword>
<evidence type="ECO:0000256" key="2">
    <source>
        <dbReference type="ARBA" id="ARBA00022692"/>
    </source>
</evidence>
<evidence type="ECO:0000256" key="3">
    <source>
        <dbReference type="ARBA" id="ARBA00022989"/>
    </source>
</evidence>
<feature type="transmembrane region" description="Helical" evidence="5">
    <location>
        <begin position="455"/>
        <end position="477"/>
    </location>
</feature>
<evidence type="ECO:0000256" key="6">
    <source>
        <dbReference type="SAM" id="SignalP"/>
    </source>
</evidence>
<dbReference type="OrthoDB" id="6507840at2759"/>
<keyword evidence="3 5" id="KW-1133">Transmembrane helix</keyword>
<evidence type="ECO:0000313" key="8">
    <source>
        <dbReference type="EMBL" id="RWS08920.1"/>
    </source>
</evidence>
<dbReference type="GO" id="GO:0007166">
    <property type="term" value="P:cell surface receptor signaling pathway"/>
    <property type="evidence" value="ECO:0007669"/>
    <property type="project" value="InterPro"/>
</dbReference>
<dbReference type="GO" id="GO:0016020">
    <property type="term" value="C:membrane"/>
    <property type="evidence" value="ECO:0007669"/>
    <property type="project" value="UniProtKB-SubCell"/>
</dbReference>
<feature type="chain" id="PRO_5018641381" evidence="6">
    <location>
        <begin position="23"/>
        <end position="777"/>
    </location>
</feature>
<sequence length="777" mass="88803">MQLIASVSLFILFLQLFQHNVALQLSYQSLIDLRANCSTLDTCEKESLRSRSLDSVKERNCACDKNCAIFGDCCINAKYVGLMPTFRQKWECREMRQFGGIYMRSSCPPNFKNFILKTKCENDTLPSDPLSSLPVTNVQSKITYKNIHCALCNDDFRNVTFWNPRIECKDLPAYNRTFGNLTESFILQNLVYFEENNRWGVNLDFPYWCDIDPVFPEILLHHLRFCKSGLISDCPKNWKDENVRKACNSYQALVYDIGKTKFWNPHCALCNGVHATNTSRLICRPVEGRDKESDLDSRSSFNPTAFALLFDVNSFSSGNNIVGQKVMCSRDYQVYDPFLKFCRNIFCGFEDYKLLKGKCIRQENKSRNEMQQTSRSHKDAANFNRSQAMHSSEFISCPKIEINEENFFVLKNNSVYIKLYSKLFSEWKYSDDGKSILVCSSLASTSSKFDFGLEIVTNIGLLLSIVCLSLHLTAFFFVSEIRNLSGFNLASFSFALIVAYSCFITSQLTTVQKSITYCKALAIVMYYFFFLSFQWMSVMSFDVWRTLRQATIELRIPTGKQKLRFTLYTLYCALSTAAIVSLAVTADQYPNLVPLHYQPSFGTNQRCWFAHRKSLIVFFFAPVGLIILSNAAFFVLTALIIVRNNCVSATKTTNSSRKNFKLYLRLCSLMGLSWIAGFLATLADNIYLWYLFVLLNTSQGLFIFLSFTCNKKVINSLKNRLTKSRTPITSNLVGSSKPYSSHSNLSTHLTYLSHSTASSKDEPAIKLEHTNANKRGM</sequence>
<evidence type="ECO:0000256" key="4">
    <source>
        <dbReference type="ARBA" id="ARBA00023136"/>
    </source>
</evidence>
<feature type="signal peptide" evidence="6">
    <location>
        <begin position="1"/>
        <end position="22"/>
    </location>
</feature>